<dbReference type="InterPro" id="IPR002347">
    <property type="entry name" value="SDR_fam"/>
</dbReference>
<dbReference type="Gene3D" id="3.40.50.720">
    <property type="entry name" value="NAD(P)-binding Rossmann-like Domain"/>
    <property type="match status" value="1"/>
</dbReference>
<evidence type="ECO:0000256" key="2">
    <source>
        <dbReference type="RuleBase" id="RU000363"/>
    </source>
</evidence>
<keyword evidence="4" id="KW-1185">Reference proteome</keyword>
<keyword evidence="1" id="KW-0560">Oxidoreductase</keyword>
<comment type="caution">
    <text evidence="3">The sequence shown here is derived from an EMBL/GenBank/DDBJ whole genome shotgun (WGS) entry which is preliminary data.</text>
</comment>
<proteinExistence type="inferred from homology"/>
<dbReference type="NCBIfam" id="NF004846">
    <property type="entry name" value="PRK06197.1"/>
    <property type="match status" value="1"/>
</dbReference>
<evidence type="ECO:0000313" key="4">
    <source>
        <dbReference type="Proteomes" id="UP001596004"/>
    </source>
</evidence>
<evidence type="ECO:0000256" key="1">
    <source>
        <dbReference type="ARBA" id="ARBA00023002"/>
    </source>
</evidence>
<dbReference type="InterPro" id="IPR036291">
    <property type="entry name" value="NAD(P)-bd_dom_sf"/>
</dbReference>
<organism evidence="3 4">
    <name type="scientific">Sphaerisporangium dianthi</name>
    <dbReference type="NCBI Taxonomy" id="1436120"/>
    <lineage>
        <taxon>Bacteria</taxon>
        <taxon>Bacillati</taxon>
        <taxon>Actinomycetota</taxon>
        <taxon>Actinomycetes</taxon>
        <taxon>Streptosporangiales</taxon>
        <taxon>Streptosporangiaceae</taxon>
        <taxon>Sphaerisporangium</taxon>
    </lineage>
</organism>
<dbReference type="CDD" id="cd05327">
    <property type="entry name" value="retinol-DH_like_SDR_c_like"/>
    <property type="match status" value="1"/>
</dbReference>
<sequence>MSDPAWTTADVGDQRGRVALITGANSGVGFEAAKLLAERGATVVLACRDEAKMSEAAKRLRSAAPPGEIATLGLDLASLASIRAAAEAVRDRYARLDLLINNAGLMMPPYGKTADGFESQFGVNHLGHFALTGLLLDRLLGTPGSRIVTISSNAHRRGTIDFDDLQAERRYHPMNAYAQSKLANLLFTYELQRRLAGAGAGTIAVAAHPGAARTRLMRHSPWHYRFVIHPRTRMLFSWLIQDEDAGALPTLRAATDPRARGGDYYGPDGWGEFTGRHPVLVRSTPQSHDAGLQRRLWQESERLTGIRYDLAATGVDTPPVP</sequence>
<reference evidence="4" key="1">
    <citation type="journal article" date="2019" name="Int. J. Syst. Evol. Microbiol.">
        <title>The Global Catalogue of Microorganisms (GCM) 10K type strain sequencing project: providing services to taxonomists for standard genome sequencing and annotation.</title>
        <authorList>
            <consortium name="The Broad Institute Genomics Platform"/>
            <consortium name="The Broad Institute Genome Sequencing Center for Infectious Disease"/>
            <person name="Wu L."/>
            <person name="Ma J."/>
        </authorList>
    </citation>
    <scope>NUCLEOTIDE SEQUENCE [LARGE SCALE GENOMIC DNA]</scope>
    <source>
        <strain evidence="4">CGMCC 4.7132</strain>
    </source>
</reference>
<comment type="similarity">
    <text evidence="2">Belongs to the short-chain dehydrogenases/reductases (SDR) family.</text>
</comment>
<dbReference type="PRINTS" id="PR00080">
    <property type="entry name" value="SDRFAMILY"/>
</dbReference>
<dbReference type="NCBIfam" id="NF004513">
    <property type="entry name" value="PRK05854.1"/>
    <property type="match status" value="1"/>
</dbReference>
<dbReference type="EMBL" id="JBHSFP010000026">
    <property type="protein sequence ID" value="MFC4534945.1"/>
    <property type="molecule type" value="Genomic_DNA"/>
</dbReference>
<dbReference type="PANTHER" id="PTHR43157:SF31">
    <property type="entry name" value="PHOSPHATIDYLINOSITOL-GLYCAN BIOSYNTHESIS CLASS F PROTEIN"/>
    <property type="match status" value="1"/>
</dbReference>
<dbReference type="PRINTS" id="PR00081">
    <property type="entry name" value="GDHRDH"/>
</dbReference>
<dbReference type="Pfam" id="PF00106">
    <property type="entry name" value="adh_short"/>
    <property type="match status" value="1"/>
</dbReference>
<dbReference type="PANTHER" id="PTHR43157">
    <property type="entry name" value="PHOSPHATIDYLINOSITOL-GLYCAN BIOSYNTHESIS CLASS F PROTEIN-RELATED"/>
    <property type="match status" value="1"/>
</dbReference>
<dbReference type="Proteomes" id="UP001596004">
    <property type="component" value="Unassembled WGS sequence"/>
</dbReference>
<name>A0ABV9CR00_9ACTN</name>
<dbReference type="RefSeq" id="WP_380846575.1">
    <property type="nucleotide sequence ID" value="NZ_JBHSFP010000026.1"/>
</dbReference>
<accession>A0ABV9CR00</accession>
<evidence type="ECO:0000313" key="3">
    <source>
        <dbReference type="EMBL" id="MFC4534945.1"/>
    </source>
</evidence>
<gene>
    <name evidence="3" type="ORF">ACFO60_29655</name>
</gene>
<dbReference type="SUPFAM" id="SSF51735">
    <property type="entry name" value="NAD(P)-binding Rossmann-fold domains"/>
    <property type="match status" value="1"/>
</dbReference>
<protein>
    <submittedName>
        <fullName evidence="3">Oxidoreductase</fullName>
    </submittedName>
</protein>